<evidence type="ECO:0000313" key="3">
    <source>
        <dbReference type="EMBL" id="OJT05572.1"/>
    </source>
</evidence>
<feature type="compositionally biased region" description="Polar residues" evidence="2">
    <location>
        <begin position="1"/>
        <end position="11"/>
    </location>
</feature>
<organism evidence="3 4">
    <name type="scientific">Trametes pubescens</name>
    <name type="common">White-rot fungus</name>
    <dbReference type="NCBI Taxonomy" id="154538"/>
    <lineage>
        <taxon>Eukaryota</taxon>
        <taxon>Fungi</taxon>
        <taxon>Dikarya</taxon>
        <taxon>Basidiomycota</taxon>
        <taxon>Agaricomycotina</taxon>
        <taxon>Agaricomycetes</taxon>
        <taxon>Polyporales</taxon>
        <taxon>Polyporaceae</taxon>
        <taxon>Trametes</taxon>
    </lineage>
</organism>
<evidence type="ECO:0000256" key="1">
    <source>
        <dbReference type="SAM" id="Coils"/>
    </source>
</evidence>
<dbReference type="EMBL" id="MNAD01001427">
    <property type="protein sequence ID" value="OJT05572.1"/>
    <property type="molecule type" value="Genomic_DNA"/>
</dbReference>
<keyword evidence="4" id="KW-1185">Reference proteome</keyword>
<evidence type="ECO:0000313" key="4">
    <source>
        <dbReference type="Proteomes" id="UP000184267"/>
    </source>
</evidence>
<proteinExistence type="predicted"/>
<reference evidence="3 4" key="1">
    <citation type="submission" date="2016-10" db="EMBL/GenBank/DDBJ databases">
        <title>Genome sequence of the basidiomycete white-rot fungus Trametes pubescens.</title>
        <authorList>
            <person name="Makela M.R."/>
            <person name="Granchi Z."/>
            <person name="Peng M."/>
            <person name="De Vries R.P."/>
            <person name="Grigoriev I."/>
            <person name="Riley R."/>
            <person name="Hilden K."/>
        </authorList>
    </citation>
    <scope>NUCLEOTIDE SEQUENCE [LARGE SCALE GENOMIC DNA]</scope>
    <source>
        <strain evidence="3 4">FBCC735</strain>
    </source>
</reference>
<sequence length="228" mass="25667">MNGGSNNTNAPMDTDVQGSQQAAPAASGSQVPTVVPPQVSTSYAPHGVAQQQYPVAYPQVLPSTGYAFGLPQQQQQQQMASMLQLGMQFGPPVGIPLMSFSTMTWAPVADQQTLVTHGSNCLLCVEFLCHYAAGASEQSFWDAQTHVQIELQGRFWAHFERHTCLEGGRDRECIAELETHLQTLQVEHDSEQEQLRRYREERDEARLIRDRLEQERNEARRQLEEEQR</sequence>
<evidence type="ECO:0000256" key="2">
    <source>
        <dbReference type="SAM" id="MobiDB-lite"/>
    </source>
</evidence>
<keyword evidence="1" id="KW-0175">Coiled coil</keyword>
<feature type="region of interest" description="Disordered" evidence="2">
    <location>
        <begin position="1"/>
        <end position="37"/>
    </location>
</feature>
<feature type="compositionally biased region" description="Low complexity" evidence="2">
    <location>
        <begin position="16"/>
        <end position="37"/>
    </location>
</feature>
<feature type="coiled-coil region" evidence="1">
    <location>
        <begin position="174"/>
        <end position="225"/>
    </location>
</feature>
<dbReference type="AlphaFoldDB" id="A0A1M2VD95"/>
<gene>
    <name evidence="3" type="ORF">TRAPUB_3621</name>
</gene>
<accession>A0A1M2VD95</accession>
<dbReference type="OrthoDB" id="2919381at2759"/>
<comment type="caution">
    <text evidence="3">The sequence shown here is derived from an EMBL/GenBank/DDBJ whole genome shotgun (WGS) entry which is preliminary data.</text>
</comment>
<protein>
    <submittedName>
        <fullName evidence="3">Uncharacterized protein</fullName>
    </submittedName>
</protein>
<dbReference type="Proteomes" id="UP000184267">
    <property type="component" value="Unassembled WGS sequence"/>
</dbReference>
<name>A0A1M2VD95_TRAPU</name>